<name>A0A1R1X597_9FUNG</name>
<feature type="compositionally biased region" description="Basic and acidic residues" evidence="1">
    <location>
        <begin position="16"/>
        <end position="28"/>
    </location>
</feature>
<keyword evidence="3" id="KW-1185">Reference proteome</keyword>
<sequence length="92" mass="10422">MISETSSSTPDSTVKQQEEPETSKDRITLRKKTSLDQGTSQRIYLVEEKKCASVVNSRNGPPGIKIKNEKKSATVSLFKITRNNQYQEKLYV</sequence>
<comment type="caution">
    <text evidence="2">The sequence shown here is derived from an EMBL/GenBank/DDBJ whole genome shotgun (WGS) entry which is preliminary data.</text>
</comment>
<accession>A0A1R1X597</accession>
<dbReference type="EMBL" id="LSSM01006912">
    <property type="protein sequence ID" value="OMJ09792.1"/>
    <property type="molecule type" value="Genomic_DNA"/>
</dbReference>
<proteinExistence type="predicted"/>
<evidence type="ECO:0000313" key="3">
    <source>
        <dbReference type="Proteomes" id="UP000187429"/>
    </source>
</evidence>
<feature type="compositionally biased region" description="Polar residues" evidence="1">
    <location>
        <begin position="1"/>
        <end position="15"/>
    </location>
</feature>
<evidence type="ECO:0000256" key="1">
    <source>
        <dbReference type="SAM" id="MobiDB-lite"/>
    </source>
</evidence>
<dbReference type="AlphaFoldDB" id="A0A1R1X597"/>
<dbReference type="Proteomes" id="UP000187429">
    <property type="component" value="Unassembled WGS sequence"/>
</dbReference>
<feature type="region of interest" description="Disordered" evidence="1">
    <location>
        <begin position="1"/>
        <end position="34"/>
    </location>
</feature>
<gene>
    <name evidence="2" type="ORF">AYI69_g10500</name>
</gene>
<evidence type="ECO:0000313" key="2">
    <source>
        <dbReference type="EMBL" id="OMJ09792.1"/>
    </source>
</evidence>
<protein>
    <submittedName>
        <fullName evidence="2">Uncharacterized protein</fullName>
    </submittedName>
</protein>
<reference evidence="3" key="1">
    <citation type="submission" date="2017-01" db="EMBL/GenBank/DDBJ databases">
        <authorList>
            <person name="Wang Y."/>
            <person name="White M."/>
            <person name="Kvist S."/>
            <person name="Moncalvo J.-M."/>
        </authorList>
    </citation>
    <scope>NUCLEOTIDE SEQUENCE [LARGE SCALE GENOMIC DNA]</scope>
    <source>
        <strain evidence="3">ID-206-W2</strain>
    </source>
</reference>
<organism evidence="2 3">
    <name type="scientific">Smittium culicis</name>
    <dbReference type="NCBI Taxonomy" id="133412"/>
    <lineage>
        <taxon>Eukaryota</taxon>
        <taxon>Fungi</taxon>
        <taxon>Fungi incertae sedis</taxon>
        <taxon>Zoopagomycota</taxon>
        <taxon>Kickxellomycotina</taxon>
        <taxon>Harpellomycetes</taxon>
        <taxon>Harpellales</taxon>
        <taxon>Legeriomycetaceae</taxon>
        <taxon>Smittium</taxon>
    </lineage>
</organism>